<evidence type="ECO:0000256" key="7">
    <source>
        <dbReference type="RuleBase" id="RU361140"/>
    </source>
</evidence>
<evidence type="ECO:0000313" key="10">
    <source>
        <dbReference type="EMBL" id="MDX8303423.1"/>
    </source>
</evidence>
<keyword evidence="4 7" id="KW-0378">Hydrolase</keyword>
<dbReference type="PROSITE" id="PS00337">
    <property type="entry name" value="BETA_LACTAMASE_D"/>
    <property type="match status" value="1"/>
</dbReference>
<evidence type="ECO:0000256" key="1">
    <source>
        <dbReference type="ARBA" id="ARBA00007898"/>
    </source>
</evidence>
<dbReference type="InterPro" id="IPR001460">
    <property type="entry name" value="PCN-bd_Tpept"/>
</dbReference>
<sequence>MAMRAIDRLSSLSALIFTILMTMSTTAHAQECTLIIDAQTGSTVEEKGACDDRYTAASTFKVALALMGYDSGTLIDAHLPLWRWQEGMRAPERDKKSADPTVWQADSVLWYSRELTHQLGAERLSFYVDRFNYGNKNLSGEPGKNNGLSHSWVTSLTISPREQTDFIRRLLKYELPVSPNATNQTMKIVPTFYTKSSWRVQGKTGSGWTRNARGKIERNRPEGWFIGWAERKGRVIVFARLGIGAVEGRQGLIEQKKMLAVLENL</sequence>
<dbReference type="GO" id="GO:0008658">
    <property type="term" value="F:penicillin binding"/>
    <property type="evidence" value="ECO:0007669"/>
    <property type="project" value="InterPro"/>
</dbReference>
<reference evidence="10" key="1">
    <citation type="journal article" date="2023" name="Phytobiomes J">
        <title>Deciphering the key players within the bacterial microbiota associated with aerial crown gall tumors on rhododendron: Insights into the gallobiome.</title>
        <authorList>
            <person name="Kuzmanovic N."/>
            <person name="Nesme J."/>
            <person name="Wolf J."/>
            <person name="Neumann-Schaal M."/>
            <person name="Petersen J."/>
            <person name="Fernandez-Gnecco G."/>
            <person name="Sproeer C."/>
            <person name="Bunk B."/>
            <person name="Overmann J."/>
            <person name="Sorensen S.J."/>
            <person name="Idczak E."/>
            <person name="Smalla K."/>
        </authorList>
    </citation>
    <scope>NUCLEOTIDE SEQUENCE</scope>
    <source>
        <strain evidence="10">Rho-11.1</strain>
    </source>
</reference>
<feature type="domain" description="Penicillin-binding protein transpeptidase" evidence="9">
    <location>
        <begin position="47"/>
        <end position="240"/>
    </location>
</feature>
<evidence type="ECO:0000256" key="3">
    <source>
        <dbReference type="ARBA" id="ARBA00022729"/>
    </source>
</evidence>
<dbReference type="GO" id="GO:0008800">
    <property type="term" value="F:beta-lactamase activity"/>
    <property type="evidence" value="ECO:0007669"/>
    <property type="project" value="UniProtKB-UniRule"/>
</dbReference>
<evidence type="ECO:0000256" key="4">
    <source>
        <dbReference type="ARBA" id="ARBA00022801"/>
    </source>
</evidence>
<comment type="caution">
    <text evidence="10">The sequence shown here is derived from an EMBL/GenBank/DDBJ whole genome shotgun (WGS) entry which is preliminary data.</text>
</comment>
<keyword evidence="5 7" id="KW-0046">Antibiotic resistance</keyword>
<dbReference type="EMBL" id="JAVRAF010000003">
    <property type="protein sequence ID" value="MDX8303423.1"/>
    <property type="molecule type" value="Genomic_DNA"/>
</dbReference>
<evidence type="ECO:0000256" key="6">
    <source>
        <dbReference type="PIRSR" id="PIRSR602137-50"/>
    </source>
</evidence>
<proteinExistence type="inferred from homology"/>
<feature type="chain" id="PRO_5043566933" description="Beta-lactamase" evidence="8">
    <location>
        <begin position="30"/>
        <end position="265"/>
    </location>
</feature>
<organism evidence="10">
    <name type="scientific">Agrobacterium rosae</name>
    <dbReference type="NCBI Taxonomy" id="1972867"/>
    <lineage>
        <taxon>Bacteria</taxon>
        <taxon>Pseudomonadati</taxon>
        <taxon>Pseudomonadota</taxon>
        <taxon>Alphaproteobacteria</taxon>
        <taxon>Hyphomicrobiales</taxon>
        <taxon>Rhizobiaceae</taxon>
        <taxon>Rhizobium/Agrobacterium group</taxon>
        <taxon>Agrobacterium</taxon>
    </lineage>
</organism>
<evidence type="ECO:0000256" key="2">
    <source>
        <dbReference type="ARBA" id="ARBA00012865"/>
    </source>
</evidence>
<accession>A0AAW9FKS1</accession>
<comment type="catalytic activity">
    <reaction evidence="7">
        <text>a beta-lactam + H2O = a substituted beta-amino acid</text>
        <dbReference type="Rhea" id="RHEA:20401"/>
        <dbReference type="ChEBI" id="CHEBI:15377"/>
        <dbReference type="ChEBI" id="CHEBI:35627"/>
        <dbReference type="ChEBI" id="CHEBI:140347"/>
        <dbReference type="EC" id="3.5.2.6"/>
    </reaction>
</comment>
<dbReference type="EC" id="3.5.2.6" evidence="2 7"/>
<dbReference type="Gene3D" id="3.40.710.10">
    <property type="entry name" value="DD-peptidase/beta-lactamase superfamily"/>
    <property type="match status" value="1"/>
</dbReference>
<feature type="modified residue" description="N6-carboxylysine" evidence="6">
    <location>
        <position position="61"/>
    </location>
</feature>
<keyword evidence="3 8" id="KW-0732">Signal</keyword>
<dbReference type="InterPro" id="IPR002137">
    <property type="entry name" value="Beta-lactam_class-D_AS"/>
</dbReference>
<evidence type="ECO:0000256" key="8">
    <source>
        <dbReference type="SAM" id="SignalP"/>
    </source>
</evidence>
<feature type="signal peptide" evidence="8">
    <location>
        <begin position="1"/>
        <end position="29"/>
    </location>
</feature>
<dbReference type="GO" id="GO:0046677">
    <property type="term" value="P:response to antibiotic"/>
    <property type="evidence" value="ECO:0007669"/>
    <property type="project" value="UniProtKB-UniRule"/>
</dbReference>
<dbReference type="AlphaFoldDB" id="A0AAW9FKS1"/>
<name>A0AAW9FKS1_9HYPH</name>
<dbReference type="GO" id="GO:0017001">
    <property type="term" value="P:antibiotic catabolic process"/>
    <property type="evidence" value="ECO:0007669"/>
    <property type="project" value="InterPro"/>
</dbReference>
<evidence type="ECO:0000256" key="5">
    <source>
        <dbReference type="ARBA" id="ARBA00023251"/>
    </source>
</evidence>
<gene>
    <name evidence="10" type="ORF">RMR22_14270</name>
</gene>
<dbReference type="InterPro" id="IPR012338">
    <property type="entry name" value="Beta-lactam/transpept-like"/>
</dbReference>
<comment type="similarity">
    <text evidence="1 7">Belongs to the class-D beta-lactamase family.</text>
</comment>
<dbReference type="RefSeq" id="WP_103587673.1">
    <property type="nucleotide sequence ID" value="NZ_CP192781.1"/>
</dbReference>
<dbReference type="SUPFAM" id="SSF56601">
    <property type="entry name" value="beta-lactamase/transpeptidase-like"/>
    <property type="match status" value="1"/>
</dbReference>
<dbReference type="Pfam" id="PF00905">
    <property type="entry name" value="Transpeptidase"/>
    <property type="match status" value="1"/>
</dbReference>
<feature type="active site" description="Acyl-ester intermediate" evidence="6">
    <location>
        <position position="58"/>
    </location>
</feature>
<protein>
    <recommendedName>
        <fullName evidence="2 7">Beta-lactamase</fullName>
        <ecNumber evidence="2 7">3.5.2.6</ecNumber>
    </recommendedName>
</protein>
<evidence type="ECO:0000259" key="9">
    <source>
        <dbReference type="Pfam" id="PF00905"/>
    </source>
</evidence>